<dbReference type="InterPro" id="IPR046377">
    <property type="entry name" value="DHU1"/>
</dbReference>
<gene>
    <name evidence="5" type="primary">LOC104607674</name>
</gene>
<dbReference type="OMA" id="YMINSLP"/>
<keyword evidence="1" id="KW-0677">Repeat</keyword>
<dbReference type="Pfam" id="PF00400">
    <property type="entry name" value="WD40"/>
    <property type="match status" value="1"/>
</dbReference>
<name>A0A1U8AUQ4_NELNU</name>
<dbReference type="OrthoDB" id="20669at2759"/>
<dbReference type="Pfam" id="PF20919">
    <property type="entry name" value="DHU1_N"/>
    <property type="match status" value="1"/>
</dbReference>
<dbReference type="FunCoup" id="A0A1U8AUQ4">
    <property type="interactions" value="1165"/>
</dbReference>
<dbReference type="STRING" id="4432.A0A1U8AUQ4"/>
<dbReference type="InterPro" id="IPR015943">
    <property type="entry name" value="WD40/YVTN_repeat-like_dom_sf"/>
</dbReference>
<dbReference type="GO" id="GO:0071493">
    <property type="term" value="P:cellular response to UV-B"/>
    <property type="evidence" value="ECO:0007669"/>
    <property type="project" value="InterPro"/>
</dbReference>
<dbReference type="SUPFAM" id="SSF50978">
    <property type="entry name" value="WD40 repeat-like"/>
    <property type="match status" value="1"/>
</dbReference>
<dbReference type="KEGG" id="nnu:104607674"/>
<dbReference type="PANTHER" id="PTHR47201:SF1">
    <property type="entry name" value="PROTEIN DWD HYPERSENSITIVE TO UV-B 1"/>
    <property type="match status" value="1"/>
</dbReference>
<dbReference type="InParanoid" id="A0A1U8AUQ4"/>
<proteinExistence type="predicted"/>
<dbReference type="SUPFAM" id="SSF52058">
    <property type="entry name" value="L domain-like"/>
    <property type="match status" value="1"/>
</dbReference>
<evidence type="ECO:0000313" key="5">
    <source>
        <dbReference type="RefSeq" id="XP_010271657.1"/>
    </source>
</evidence>
<dbReference type="PANTHER" id="PTHR47201">
    <property type="entry name" value="BNAC09G30780D PROTEIN"/>
    <property type="match status" value="1"/>
</dbReference>
<evidence type="ECO:0000313" key="4">
    <source>
        <dbReference type="Proteomes" id="UP000189703"/>
    </source>
</evidence>
<dbReference type="InterPro" id="IPR048514">
    <property type="entry name" value="DHU1_N"/>
</dbReference>
<evidence type="ECO:0000256" key="2">
    <source>
        <dbReference type="PROSITE-ProRule" id="PRU00221"/>
    </source>
</evidence>
<feature type="repeat" description="WD" evidence="2">
    <location>
        <begin position="664"/>
        <end position="699"/>
    </location>
</feature>
<protein>
    <submittedName>
        <fullName evidence="5">Uncharacterized protein LOC104607674 isoform X1</fullName>
    </submittedName>
</protein>
<organism evidence="4 5">
    <name type="scientific">Nelumbo nucifera</name>
    <name type="common">Sacred lotus</name>
    <dbReference type="NCBI Taxonomy" id="4432"/>
    <lineage>
        <taxon>Eukaryota</taxon>
        <taxon>Viridiplantae</taxon>
        <taxon>Streptophyta</taxon>
        <taxon>Embryophyta</taxon>
        <taxon>Tracheophyta</taxon>
        <taxon>Spermatophyta</taxon>
        <taxon>Magnoliopsida</taxon>
        <taxon>Proteales</taxon>
        <taxon>Nelumbonaceae</taxon>
        <taxon>Nelumbo</taxon>
    </lineage>
</organism>
<dbReference type="InterPro" id="IPR036322">
    <property type="entry name" value="WD40_repeat_dom_sf"/>
</dbReference>
<sequence length="867" mass="97849">MVIDLSTLEASLMAIKNIQEMMYKIVFHYSSFIPLPSSERKGKEKLSIDMLILAKSKVCRQILQFYQLSLSLIFIQAKLQKSHHEPCIIEVVLDQLKDSDFPSLIEVFSVIDSSEIDAVDIFHESLCILDGQSVLSLMFEINQKLRVVDLQDLSFDKDFLRDLLCRGLTCQVLNLRSSHIRKLNMAGKFMQLHTLNLDFSTSLTSFREDCFSCMPSLMCLSMCETRVANLWTTSAALAKLPSLVELRFQNCLCCNNTGPCPASINEKATIFDHDKIDSARLDLHHFSVTSSINRGDISGTEDTFRNLLSLNDLVMTQDIETTAEESSDDSDLDFSTPQQRIGLVELLSNVFPVLTGHTALPNEVSSGTLLTKEEKESFADSPNLSHRKDAAHIALKKYISHHPSPICFEKHYREYMIASLPRLKVLDNLPIKISDRKMAKIIFSQHYEHLPYNRQCKESVVSILQNREIGPSTTHLQNSSRTKQPYSSRKSQYFFPRSIGAAKVGSAAWPLLHPISKFNDILGEESKSFRPRQFEYHPIDPSLMVFGTLDGELVVINHENGKLVRYLPSMGMLNSVLGLCWLKKYPSKLIAGSDNGSLHLYDIHQMASTVTDRYSYVGSVTFDDFEQLTSVHVNSTDEQFLASGYSKNVALYDINSGKRLQIFTDMHQGHINVVKFAHHSPFIFATSSFDQDIKLWDLRQRPLQPCYTASSSRGNVMVCFSPDDHYLLASAVDNEVKQLLSVDGRLHMKFDITPTGSSHNYTRSYYMNGRDYIISGSSDEHVVRVCCAQTGKRLRDISLEGGGSSNSMFVQSLRGDPFRDFHMSVLAAYMRPSSKSDIIKVNLLEPSSYSKECSYCQHCCPSYSKGG</sequence>
<dbReference type="GeneID" id="104607674"/>
<dbReference type="InterPro" id="IPR001680">
    <property type="entry name" value="WD40_rpt"/>
</dbReference>
<dbReference type="InterPro" id="IPR003603">
    <property type="entry name" value="U2A'_phosphoprotein32A_C"/>
</dbReference>
<dbReference type="SMART" id="SM00446">
    <property type="entry name" value="LRRcap"/>
    <property type="match status" value="1"/>
</dbReference>
<dbReference type="Proteomes" id="UP000189703">
    <property type="component" value="Unplaced"/>
</dbReference>
<dbReference type="GO" id="GO:0080008">
    <property type="term" value="C:Cul4-RING E3 ubiquitin ligase complex"/>
    <property type="evidence" value="ECO:0000318"/>
    <property type="project" value="GO_Central"/>
</dbReference>
<dbReference type="RefSeq" id="XP_010271657.1">
    <property type="nucleotide sequence ID" value="XM_010273355.2"/>
</dbReference>
<evidence type="ECO:0000256" key="1">
    <source>
        <dbReference type="ARBA" id="ARBA00022737"/>
    </source>
</evidence>
<dbReference type="Gene3D" id="3.80.10.10">
    <property type="entry name" value="Ribonuclease Inhibitor"/>
    <property type="match status" value="2"/>
</dbReference>
<dbReference type="PROSITE" id="PS50082">
    <property type="entry name" value="WD_REPEATS_2"/>
    <property type="match status" value="1"/>
</dbReference>
<evidence type="ECO:0000259" key="3">
    <source>
        <dbReference type="SMART" id="SM00446"/>
    </source>
</evidence>
<keyword evidence="4" id="KW-1185">Reference proteome</keyword>
<dbReference type="eggNOG" id="KOG0531">
    <property type="taxonomic scope" value="Eukaryota"/>
</dbReference>
<dbReference type="InterPro" id="IPR032675">
    <property type="entry name" value="LRR_dom_sf"/>
</dbReference>
<dbReference type="Gene3D" id="2.130.10.10">
    <property type="entry name" value="YVTN repeat-like/Quinoprotein amine dehydrogenase"/>
    <property type="match status" value="1"/>
</dbReference>
<feature type="domain" description="U2A'/phosphoprotein 32 family A C-terminal" evidence="3">
    <location>
        <begin position="409"/>
        <end position="427"/>
    </location>
</feature>
<dbReference type="AlphaFoldDB" id="A0A1U8AUQ4"/>
<reference evidence="5" key="1">
    <citation type="submission" date="2025-08" db="UniProtKB">
        <authorList>
            <consortium name="RefSeq"/>
        </authorList>
    </citation>
    <scope>IDENTIFICATION</scope>
</reference>
<dbReference type="SMART" id="SM00320">
    <property type="entry name" value="WD40"/>
    <property type="match status" value="4"/>
</dbReference>
<keyword evidence="2" id="KW-0853">WD repeat</keyword>
<accession>A0A1U8AUQ4</accession>